<keyword evidence="2" id="KW-0479">Metal-binding</keyword>
<dbReference type="Pfam" id="PF09261">
    <property type="entry name" value="Alpha-mann_mid"/>
    <property type="match status" value="1"/>
</dbReference>
<dbReference type="InterPro" id="IPR011682">
    <property type="entry name" value="Glyco_hydro_38_C"/>
</dbReference>
<keyword evidence="3 6" id="KW-0378">Hydrolase</keyword>
<dbReference type="GO" id="GO:0009313">
    <property type="term" value="P:oligosaccharide catabolic process"/>
    <property type="evidence" value="ECO:0007669"/>
    <property type="project" value="TreeGrafter"/>
</dbReference>
<dbReference type="InterPro" id="IPR037094">
    <property type="entry name" value="Glyco_hydro_38_cen_sf"/>
</dbReference>
<dbReference type="HOGENOM" id="CLU_003442_2_1_9"/>
<dbReference type="InterPro" id="IPR041509">
    <property type="entry name" value="GH38_beta-1"/>
</dbReference>
<evidence type="ECO:0000256" key="3">
    <source>
        <dbReference type="ARBA" id="ARBA00022801"/>
    </source>
</evidence>
<protein>
    <submittedName>
        <fullName evidence="6">Glycosyl hydrolase family 38 N-terminal domain protein</fullName>
    </submittedName>
</protein>
<dbReference type="Gene3D" id="1.20.1270.50">
    <property type="entry name" value="Glycoside hydrolase family 38, central domain"/>
    <property type="match status" value="1"/>
</dbReference>
<feature type="domain" description="Glycoside hydrolase family 38 central" evidence="5">
    <location>
        <begin position="298"/>
        <end position="371"/>
    </location>
</feature>
<comment type="caution">
    <text evidence="6">The sequence shown here is derived from an EMBL/GenBank/DDBJ whole genome shotgun (WGS) entry which is preliminary data.</text>
</comment>
<name>C7G9U2_9FIRM</name>
<dbReference type="InterPro" id="IPR011330">
    <property type="entry name" value="Glyco_hydro/deAcase_b/a-brl"/>
</dbReference>
<evidence type="ECO:0000313" key="7">
    <source>
        <dbReference type="Proteomes" id="UP000004828"/>
    </source>
</evidence>
<dbReference type="InterPro" id="IPR028995">
    <property type="entry name" value="Glyco_hydro_57/38_cen_sf"/>
</dbReference>
<evidence type="ECO:0000256" key="4">
    <source>
        <dbReference type="ARBA" id="ARBA00023295"/>
    </source>
</evidence>
<dbReference type="Pfam" id="PF18438">
    <property type="entry name" value="Glyco_hydro_38"/>
    <property type="match status" value="1"/>
</dbReference>
<evidence type="ECO:0000256" key="1">
    <source>
        <dbReference type="ARBA" id="ARBA00009792"/>
    </source>
</evidence>
<dbReference type="AlphaFoldDB" id="C7G9U2"/>
<dbReference type="Gene3D" id="3.20.110.10">
    <property type="entry name" value="Glycoside hydrolase 38, N terminal domain"/>
    <property type="match status" value="1"/>
</dbReference>
<dbReference type="EMBL" id="ABYJ02000073">
    <property type="protein sequence ID" value="EEV01418.1"/>
    <property type="molecule type" value="Genomic_DNA"/>
</dbReference>
<gene>
    <name evidence="6" type="ORF">ROSINTL182_06672</name>
</gene>
<dbReference type="InterPro" id="IPR000602">
    <property type="entry name" value="Glyco_hydro_38_N"/>
</dbReference>
<organism evidence="6 7">
    <name type="scientific">Roseburia intestinalis L1-82</name>
    <dbReference type="NCBI Taxonomy" id="536231"/>
    <lineage>
        <taxon>Bacteria</taxon>
        <taxon>Bacillati</taxon>
        <taxon>Bacillota</taxon>
        <taxon>Clostridia</taxon>
        <taxon>Lachnospirales</taxon>
        <taxon>Lachnospiraceae</taxon>
        <taxon>Roseburia</taxon>
    </lineage>
</organism>
<proteinExistence type="inferred from homology"/>
<dbReference type="SUPFAM" id="SSF74650">
    <property type="entry name" value="Galactose mutarotase-like"/>
    <property type="match status" value="1"/>
</dbReference>
<dbReference type="Gene3D" id="2.70.98.30">
    <property type="entry name" value="Golgi alpha-mannosidase II, domain 4"/>
    <property type="match status" value="1"/>
</dbReference>
<dbReference type="Pfam" id="PF01074">
    <property type="entry name" value="Glyco_hydro_38N"/>
    <property type="match status" value="1"/>
</dbReference>
<dbReference type="Gene3D" id="2.60.40.2210">
    <property type="match status" value="1"/>
</dbReference>
<sequence>MESTMKKAHIISHTHWDREWYLPYEKHHMLYIEMMDTLIDTMEKDQEYKYFHLDGQTIMLEDYLQVRPENRARLQKLIGDGRIAIGPWYVLQDEFLTSSESNVRNLQMGYKLAQEFGGKWTKTGYFPDSFGNVGQAPQLLKKAGIDTAVFGRGVKPTGFNNQTADAYESAYSEMNWQSADGSAVLGILFANWYNNGAEVPVEEEKSKVYWDKKLADAVRYAGTDQLLFMNGCDHQPVQTDLSAAIRTANALYPDVDFVHSDFTGYVEQIKKELPDDLNMITGELRSQKTDGWYTLANTASSRIYIKQWNVRCEMLFEKVAEPLAAIAAKEGMEYPQDLFTYGWKLLMQNHPHDSICGCSVDDVHREMITRFEKTEQVALHIISMCMDYLKGKINTSAVKEGNIPFVVVNTTGWDRTGVVEMELETDRMYFSEAPLAEVIARMHEKKLPEYRVLDKDGREIPAVVTEIANHFNYDLPKDKFRQPYIAKRVKITMEAADVPAFGWDTYVLAEAAGHQSAEHASAECINTVESLITAENTLENEFLKAHFEPDGSVELTDKKTDHVYRGLGIFEDCGDIGNEYIFFAPVNDVPVTTKGTKAEITVAEDNACRAVVSVKHTMMLPDAADETLAGEIEDLVEFKHRKASRGSHLVPFEIVTEYTLEKHGKALKVKTTFNNQIKDHRLRVLFETGLHTDFHYADSVFEVAKRPNVPADTWENPCNAQHQQCFVNVHEDAYGLTIANKGLAEYEILRDGKNTIAVTLHRGVRELGDWGVFLTPEAQCLGEKTTEYEIIPHGAGEELYHSYEEAYQFQTDWQTAGMERQAGTLPQTYRFVEMKHLQAVPTALKHSMLTGDVILRFCNLSDEETTVSVSQPEVYTYDLLEKDQLQKEENEIVLGKHEIRTIGWRA</sequence>
<comment type="similarity">
    <text evidence="1">Belongs to the glycosyl hydrolase 38 family.</text>
</comment>
<dbReference type="SMART" id="SM00872">
    <property type="entry name" value="Alpha-mann_mid"/>
    <property type="match status" value="1"/>
</dbReference>
<keyword evidence="4" id="KW-0326">Glycosidase</keyword>
<dbReference type="InterPro" id="IPR041147">
    <property type="entry name" value="GH38_C"/>
</dbReference>
<dbReference type="Pfam" id="PF07748">
    <property type="entry name" value="Glyco_hydro_38C"/>
    <property type="match status" value="1"/>
</dbReference>
<accession>C7G9U2</accession>
<dbReference type="Gene3D" id="2.60.40.2220">
    <property type="match status" value="1"/>
</dbReference>
<dbReference type="InterPro" id="IPR015341">
    <property type="entry name" value="Glyco_hydro_38_cen"/>
</dbReference>
<evidence type="ECO:0000256" key="2">
    <source>
        <dbReference type="ARBA" id="ARBA00022723"/>
    </source>
</evidence>
<dbReference type="InterPro" id="IPR027291">
    <property type="entry name" value="Glyco_hydro_38_N_sf"/>
</dbReference>
<dbReference type="GO" id="GO:0004559">
    <property type="term" value="F:alpha-mannosidase activity"/>
    <property type="evidence" value="ECO:0007669"/>
    <property type="project" value="InterPro"/>
</dbReference>
<evidence type="ECO:0000259" key="5">
    <source>
        <dbReference type="SMART" id="SM00872"/>
    </source>
</evidence>
<dbReference type="GO" id="GO:0030246">
    <property type="term" value="F:carbohydrate binding"/>
    <property type="evidence" value="ECO:0007669"/>
    <property type="project" value="InterPro"/>
</dbReference>
<dbReference type="PANTHER" id="PTHR46017">
    <property type="entry name" value="ALPHA-MANNOSIDASE 2C1"/>
    <property type="match status" value="1"/>
</dbReference>
<dbReference type="GO" id="GO:0006013">
    <property type="term" value="P:mannose metabolic process"/>
    <property type="evidence" value="ECO:0007669"/>
    <property type="project" value="InterPro"/>
</dbReference>
<reference evidence="6 7" key="1">
    <citation type="submission" date="2009-08" db="EMBL/GenBank/DDBJ databases">
        <authorList>
            <person name="Weinstock G."/>
            <person name="Sodergren E."/>
            <person name="Clifton S."/>
            <person name="Fulton L."/>
            <person name="Fulton B."/>
            <person name="Courtney L."/>
            <person name="Fronick C."/>
            <person name="Harrison M."/>
            <person name="Strong C."/>
            <person name="Farmer C."/>
            <person name="Delahaunty K."/>
            <person name="Markovic C."/>
            <person name="Hall O."/>
            <person name="Minx P."/>
            <person name="Tomlinson C."/>
            <person name="Mitreva M."/>
            <person name="Nelson J."/>
            <person name="Hou S."/>
            <person name="Wollam A."/>
            <person name="Pepin K.H."/>
            <person name="Johnson M."/>
            <person name="Bhonagiri V."/>
            <person name="Nash W.E."/>
            <person name="Warren W."/>
            <person name="Chinwalla A."/>
            <person name="Mardis E.R."/>
            <person name="Wilson R.K."/>
        </authorList>
    </citation>
    <scope>NUCLEOTIDE SEQUENCE [LARGE SCALE GENOMIC DNA]</scope>
    <source>
        <strain evidence="6 7">L1-82</strain>
    </source>
</reference>
<dbReference type="GO" id="GO:0046872">
    <property type="term" value="F:metal ion binding"/>
    <property type="evidence" value="ECO:0007669"/>
    <property type="project" value="UniProtKB-KW"/>
</dbReference>
<evidence type="ECO:0000313" key="6">
    <source>
        <dbReference type="EMBL" id="EEV01418.1"/>
    </source>
</evidence>
<dbReference type="CDD" id="cd10814">
    <property type="entry name" value="GH38N_AMII_SpGH38_like"/>
    <property type="match status" value="1"/>
</dbReference>
<dbReference type="Proteomes" id="UP000004828">
    <property type="component" value="Unassembled WGS sequence"/>
</dbReference>
<dbReference type="Pfam" id="PF17677">
    <property type="entry name" value="Glyco_hydro38C2"/>
    <property type="match status" value="1"/>
</dbReference>
<dbReference type="SUPFAM" id="SSF88713">
    <property type="entry name" value="Glycoside hydrolase/deacetylase"/>
    <property type="match status" value="1"/>
</dbReference>
<dbReference type="InterPro" id="IPR011013">
    <property type="entry name" value="Gal_mutarotase_sf_dom"/>
</dbReference>
<dbReference type="SUPFAM" id="SSF88688">
    <property type="entry name" value="Families 57/38 glycoside transferase middle domain"/>
    <property type="match status" value="1"/>
</dbReference>
<dbReference type="PANTHER" id="PTHR46017:SF2">
    <property type="entry name" value="MANNOSYLGLYCERATE HYDROLASE"/>
    <property type="match status" value="1"/>
</dbReference>